<keyword evidence="3" id="KW-1185">Reference proteome</keyword>
<evidence type="ECO:0000259" key="1">
    <source>
        <dbReference type="Pfam" id="PF08909"/>
    </source>
</evidence>
<dbReference type="AlphaFoldDB" id="A0A1W6L4G4"/>
<reference evidence="2 3" key="1">
    <citation type="submission" date="2016-04" db="EMBL/GenBank/DDBJ databases">
        <title>Complete genome sequence of natural rubber-degrading, novel Gram-negative bacterium, Rhizobacter gummiphilus strain NS21.</title>
        <authorList>
            <person name="Tabata M."/>
            <person name="Kasai D."/>
            <person name="Fukuda M."/>
        </authorList>
    </citation>
    <scope>NUCLEOTIDE SEQUENCE [LARGE SCALE GENOMIC DNA]</scope>
    <source>
        <strain evidence="2 3">NS21</strain>
    </source>
</reference>
<dbReference type="Pfam" id="PF08909">
    <property type="entry name" value="DUF1854"/>
    <property type="match status" value="1"/>
</dbReference>
<proteinExistence type="predicted"/>
<dbReference type="OrthoDB" id="212426at2"/>
<dbReference type="Proteomes" id="UP000193427">
    <property type="component" value="Chromosome"/>
</dbReference>
<sequence>MTDTALTPPAFRLERSPLGHLVHIGADGVRSEHCVPVRAFPIAAPDEGISLVGADGHELVWIDRLSALADAPRQLIEEELAQREFTPVILRIRSVSTFATPTTWDVETDRGDTRLVLEVEENIRRLGGGALLIADERGVQFLIRDRFGLDKASRRLLERFL</sequence>
<dbReference type="RefSeq" id="WP_085749473.1">
    <property type="nucleotide sequence ID" value="NZ_BSPR01000002.1"/>
</dbReference>
<dbReference type="STRING" id="946333.A4W93_04440"/>
<evidence type="ECO:0000313" key="3">
    <source>
        <dbReference type="Proteomes" id="UP000193427"/>
    </source>
</evidence>
<feature type="domain" description="DUF1854" evidence="1">
    <location>
        <begin position="33"/>
        <end position="160"/>
    </location>
</feature>
<dbReference type="EMBL" id="CP015118">
    <property type="protein sequence ID" value="ARN19219.1"/>
    <property type="molecule type" value="Genomic_DNA"/>
</dbReference>
<evidence type="ECO:0000313" key="2">
    <source>
        <dbReference type="EMBL" id="ARN19219.1"/>
    </source>
</evidence>
<protein>
    <recommendedName>
        <fullName evidence="1">DUF1854 domain-containing protein</fullName>
    </recommendedName>
</protein>
<organism evidence="2 3">
    <name type="scientific">Piscinibacter gummiphilus</name>
    <dbReference type="NCBI Taxonomy" id="946333"/>
    <lineage>
        <taxon>Bacteria</taxon>
        <taxon>Pseudomonadati</taxon>
        <taxon>Pseudomonadota</taxon>
        <taxon>Betaproteobacteria</taxon>
        <taxon>Burkholderiales</taxon>
        <taxon>Sphaerotilaceae</taxon>
        <taxon>Piscinibacter</taxon>
    </lineage>
</organism>
<dbReference type="InterPro" id="IPR015005">
    <property type="entry name" value="DUF1854"/>
</dbReference>
<name>A0A1W6L4G4_9BURK</name>
<accession>A0A1W6L4G4</accession>
<dbReference type="KEGG" id="rgu:A4W93_04440"/>
<gene>
    <name evidence="2" type="ORF">A4W93_04440</name>
</gene>